<dbReference type="InterPro" id="IPR001214">
    <property type="entry name" value="SET_dom"/>
</dbReference>
<dbReference type="PROSITE" id="PS50280">
    <property type="entry name" value="SET"/>
    <property type="match status" value="1"/>
</dbReference>
<evidence type="ECO:0000259" key="1">
    <source>
        <dbReference type="PROSITE" id="PS50280"/>
    </source>
</evidence>
<dbReference type="Proteomes" id="UP000515908">
    <property type="component" value="Chromosome 04"/>
</dbReference>
<gene>
    <name evidence="2" type="ORF">ADEAN_000255000</name>
</gene>
<dbReference type="AlphaFoldDB" id="A0A7G2C8F5"/>
<dbReference type="VEuPathDB" id="TriTrypDB:ADEAN_000255000"/>
<proteinExistence type="predicted"/>
<dbReference type="Gene3D" id="3.90.1410.10">
    <property type="entry name" value="set domain protein methyltransferase, domain 1"/>
    <property type="match status" value="1"/>
</dbReference>
<dbReference type="EMBL" id="LR877148">
    <property type="protein sequence ID" value="CAD2215097.1"/>
    <property type="molecule type" value="Genomic_DNA"/>
</dbReference>
<dbReference type="OrthoDB" id="277284at2759"/>
<name>A0A7G2C8F5_9TRYP</name>
<evidence type="ECO:0000313" key="2">
    <source>
        <dbReference type="EMBL" id="CAD2215097.1"/>
    </source>
</evidence>
<keyword evidence="3" id="KW-1185">Reference proteome</keyword>
<dbReference type="Pfam" id="PF00856">
    <property type="entry name" value="SET"/>
    <property type="match status" value="1"/>
</dbReference>
<evidence type="ECO:0000313" key="3">
    <source>
        <dbReference type="Proteomes" id="UP000515908"/>
    </source>
</evidence>
<dbReference type="SUPFAM" id="SSF82199">
    <property type="entry name" value="SET domain"/>
    <property type="match status" value="1"/>
</dbReference>
<sequence length="498" mass="55686">MRTPPSILLQNIHCSLPVLSKLYASQASRVSFPPIDPKDEQEGQLLFSFFCKELGMGEAALTHWRRSCLERMTSRWCRPEGEHTFTHTLGNPTSKEKRILRTRPLDYTFLQKSIERLKLLVSPLITLCDPPEGKHNSIHGSSSAFHTIAPVKAGMFLLSLPTEAALMVPPLPVVSGDPLLSYFMNIEDLIAQLLAIEEEGEVLGSAAGGVTYSSHYHYVKYLQESIVPCKNLPFLSEKELTALLGDGAEESESPAKALWEYYHRTLGRAPLSGYVRDRLAAQAAVDLPQADSAARDKYVQSLSRWWYSVILSRRSGSSMLLPVLDKLNHSPNPNCYYTMSFAPEGDKDHSEDAFCGIDVFDNLLAGVPLDLLTVPYIHLFAIRDMQAGEEITISYGSPHDSLYPPASRQLPTPTKGSTESYDELLQGMFHAPNSVEEILRNKLHQEVHTAEGKARWQTQWGFIPATDSLYSEKDLRVVSSIVAERRLDLRQSLFPLSQ</sequence>
<organism evidence="2 3">
    <name type="scientific">Angomonas deanei</name>
    <dbReference type="NCBI Taxonomy" id="59799"/>
    <lineage>
        <taxon>Eukaryota</taxon>
        <taxon>Discoba</taxon>
        <taxon>Euglenozoa</taxon>
        <taxon>Kinetoplastea</taxon>
        <taxon>Metakinetoplastina</taxon>
        <taxon>Trypanosomatida</taxon>
        <taxon>Trypanosomatidae</taxon>
        <taxon>Strigomonadinae</taxon>
        <taxon>Angomonas</taxon>
    </lineage>
</organism>
<dbReference type="InterPro" id="IPR046341">
    <property type="entry name" value="SET_dom_sf"/>
</dbReference>
<feature type="domain" description="SET" evidence="1">
    <location>
        <begin position="224"/>
        <end position="396"/>
    </location>
</feature>
<reference evidence="2 3" key="1">
    <citation type="submission" date="2020-08" db="EMBL/GenBank/DDBJ databases">
        <authorList>
            <person name="Newling K."/>
            <person name="Davey J."/>
            <person name="Forrester S."/>
        </authorList>
    </citation>
    <scope>NUCLEOTIDE SEQUENCE [LARGE SCALE GENOMIC DNA]</scope>
    <source>
        <strain evidence="3">Crithidia deanei Carvalho (ATCC PRA-265)</strain>
    </source>
</reference>
<accession>A0A7G2C8F5</accession>
<protein>
    <submittedName>
        <fullName evidence="2">SET domain containing protein, putative</fullName>
    </submittedName>
</protein>